<feature type="region of interest" description="Disordered" evidence="1">
    <location>
        <begin position="226"/>
        <end position="327"/>
    </location>
</feature>
<feature type="transmembrane region" description="Helical" evidence="2">
    <location>
        <begin position="385"/>
        <end position="410"/>
    </location>
</feature>
<gene>
    <name evidence="3" type="ORF">PEGY_LOCUS8841</name>
</gene>
<comment type="caution">
    <text evidence="3">The sequence shown here is derived from an EMBL/GenBank/DDBJ whole genome shotgun (WGS) entry which is preliminary data.</text>
</comment>
<dbReference type="Proteomes" id="UP001154252">
    <property type="component" value="Unassembled WGS sequence"/>
</dbReference>
<protein>
    <submittedName>
        <fullName evidence="3">Uncharacterized protein</fullName>
    </submittedName>
</protein>
<dbReference type="AlphaFoldDB" id="A0A9W4KIH4"/>
<dbReference type="Pfam" id="PF15159">
    <property type="entry name" value="PIG-Y"/>
    <property type="match status" value="1"/>
</dbReference>
<feature type="compositionally biased region" description="Polar residues" evidence="1">
    <location>
        <begin position="304"/>
        <end position="319"/>
    </location>
</feature>
<keyword evidence="2" id="KW-0812">Transmembrane</keyword>
<reference evidence="3" key="1">
    <citation type="submission" date="2021-07" db="EMBL/GenBank/DDBJ databases">
        <authorList>
            <person name="Branca A.L. A."/>
        </authorList>
    </citation>
    <scope>NUCLEOTIDE SEQUENCE</scope>
</reference>
<feature type="compositionally biased region" description="Basic residues" evidence="1">
    <location>
        <begin position="174"/>
        <end position="183"/>
    </location>
</feature>
<name>A0A9W4KIH4_9EURO</name>
<evidence type="ECO:0000256" key="1">
    <source>
        <dbReference type="SAM" id="MobiDB-lite"/>
    </source>
</evidence>
<dbReference type="PANTHER" id="PTHR39400:SF1">
    <property type="entry name" value="PIG-P DOMAIN-CONTAINING PROTEIN"/>
    <property type="match status" value="1"/>
</dbReference>
<dbReference type="InterPro" id="IPR029164">
    <property type="entry name" value="PIG-Y"/>
</dbReference>
<evidence type="ECO:0000313" key="4">
    <source>
        <dbReference type="Proteomes" id="UP001154252"/>
    </source>
</evidence>
<feature type="transmembrane region" description="Helical" evidence="2">
    <location>
        <begin position="430"/>
        <end position="454"/>
    </location>
</feature>
<accession>A0A9W4KIH4</accession>
<keyword evidence="2" id="KW-1133">Transmembrane helix</keyword>
<feature type="region of interest" description="Disordered" evidence="1">
    <location>
        <begin position="130"/>
        <end position="201"/>
    </location>
</feature>
<dbReference type="EMBL" id="CAJVRC010000891">
    <property type="protein sequence ID" value="CAG8907473.1"/>
    <property type="molecule type" value="Genomic_DNA"/>
</dbReference>
<feature type="compositionally biased region" description="Low complexity" evidence="1">
    <location>
        <begin position="150"/>
        <end position="164"/>
    </location>
</feature>
<evidence type="ECO:0000256" key="2">
    <source>
        <dbReference type="SAM" id="Phobius"/>
    </source>
</evidence>
<keyword evidence="4" id="KW-1185">Reference proteome</keyword>
<dbReference type="OrthoDB" id="2157498at2759"/>
<dbReference type="PANTHER" id="PTHR39400">
    <property type="entry name" value="YALI0E29227P"/>
    <property type="match status" value="1"/>
</dbReference>
<feature type="compositionally biased region" description="Polar residues" evidence="1">
    <location>
        <begin position="230"/>
        <end position="240"/>
    </location>
</feature>
<organism evidence="3 4">
    <name type="scientific">Penicillium egyptiacum</name>
    <dbReference type="NCBI Taxonomy" id="1303716"/>
    <lineage>
        <taxon>Eukaryota</taxon>
        <taxon>Fungi</taxon>
        <taxon>Dikarya</taxon>
        <taxon>Ascomycota</taxon>
        <taxon>Pezizomycotina</taxon>
        <taxon>Eurotiomycetes</taxon>
        <taxon>Eurotiomycetidae</taxon>
        <taxon>Eurotiales</taxon>
        <taxon>Aspergillaceae</taxon>
        <taxon>Penicillium</taxon>
    </lineage>
</organism>
<sequence>MHWSKIQAYLSASLIYFTVNLHCWCLILQATTPLLYGSCAGDIHISVQNRDTKEETNTDPSSINTRRLTQLTFQFLVPLAPMDNDRTADLAVPELSPRTRSGSASSGHKRILSGSLLSRLSFLRASRAAQTSLDREHTDMDHDGDEDLHSGMSQSTGKGGTTSSRAMSAALAQHRTRRRRGSLRKTALLGTRLESRDKRATAKAAEALESLRAEPSRLPAAELQAAIQPKDQTNSDNGPTLCSPRGSEAFDDRDDTQQPAWFRASNTQKPVRPSISRRRQGLAHHNLQEQATDDEDLISFPRLHSNTNPPAAGTGTSPKIGSAAGLHISPPSSSSGSFYSLKPQPEPAYLPVHRHKSSPLVTHPVEMKSSPDVDVDYSETEWWGWIILVVTWLVFVVGIGSCFEVWSWAWDVGETPYAPPELEDDPTLPIVGYYPALIILTAVMSWVWVVVAWVGMKYFKHANISGEDI</sequence>
<keyword evidence="2" id="KW-0472">Membrane</keyword>
<proteinExistence type="predicted"/>
<evidence type="ECO:0000313" key="3">
    <source>
        <dbReference type="EMBL" id="CAG8907473.1"/>
    </source>
</evidence>